<evidence type="ECO:0000313" key="3">
    <source>
        <dbReference type="EMBL" id="AIQ69599.1"/>
    </source>
</evidence>
<keyword evidence="2" id="KW-0732">Signal</keyword>
<dbReference type="HOGENOM" id="CLU_131943_0_0_9"/>
<evidence type="ECO:0000313" key="4">
    <source>
        <dbReference type="Proteomes" id="UP000029500"/>
    </source>
</evidence>
<gene>
    <name evidence="3" type="ORF">PGRAT_19680</name>
</gene>
<keyword evidence="4" id="KW-1185">Reference proteome</keyword>
<dbReference type="Proteomes" id="UP000029500">
    <property type="component" value="Chromosome"/>
</dbReference>
<sequence length="146" mass="16045">MKKYRLSLLLFILLVVPGCGFAEKVENSVNFATDTASYMQTLTEFGQEMDTLAADAATDTQAREALTDRLAALKEQIVQYADLQVPEYAADLHQSIVGYNETLQQGVDQAITNLEQGKAAFESTGIPETINKVSELLNQITQLTPQ</sequence>
<name>A0A089NKK4_9BACL</name>
<dbReference type="OrthoDB" id="2607309at2"/>
<dbReference type="Pfam" id="PF19903">
    <property type="entry name" value="DUF6376"/>
    <property type="match status" value="1"/>
</dbReference>
<dbReference type="EMBL" id="CP009287">
    <property type="protein sequence ID" value="AIQ69599.1"/>
    <property type="molecule type" value="Genomic_DNA"/>
</dbReference>
<proteinExistence type="predicted"/>
<dbReference type="AlphaFoldDB" id="A0A089NKK4"/>
<keyword evidence="1" id="KW-0175">Coiled coil</keyword>
<evidence type="ECO:0008006" key="5">
    <source>
        <dbReference type="Google" id="ProtNLM"/>
    </source>
</evidence>
<feature type="signal peptide" evidence="2">
    <location>
        <begin position="1"/>
        <end position="22"/>
    </location>
</feature>
<feature type="chain" id="PRO_5001847821" description="Lipoprotein" evidence="2">
    <location>
        <begin position="23"/>
        <end position="146"/>
    </location>
</feature>
<organism evidence="3 4">
    <name type="scientific">Paenibacillus graminis</name>
    <dbReference type="NCBI Taxonomy" id="189425"/>
    <lineage>
        <taxon>Bacteria</taxon>
        <taxon>Bacillati</taxon>
        <taxon>Bacillota</taxon>
        <taxon>Bacilli</taxon>
        <taxon>Bacillales</taxon>
        <taxon>Paenibacillaceae</taxon>
        <taxon>Paenibacillus</taxon>
    </lineage>
</organism>
<dbReference type="eggNOG" id="ENOG50334U0">
    <property type="taxonomic scope" value="Bacteria"/>
</dbReference>
<evidence type="ECO:0000256" key="1">
    <source>
        <dbReference type="SAM" id="Coils"/>
    </source>
</evidence>
<dbReference type="KEGG" id="pgm:PGRAT_19680"/>
<reference evidence="3 4" key="1">
    <citation type="submission" date="2014-08" db="EMBL/GenBank/DDBJ databases">
        <title>Comparative genomics of the Paenibacillus odorifer group.</title>
        <authorList>
            <person name="den Bakker H.C."/>
            <person name="Tsai Y.-C."/>
            <person name="Martin N."/>
            <person name="Korlach J."/>
            <person name="Wiedmann M."/>
        </authorList>
    </citation>
    <scope>NUCLEOTIDE SEQUENCE [LARGE SCALE GENOMIC DNA]</scope>
    <source>
        <strain evidence="3 4">DSM 15220</strain>
    </source>
</reference>
<protein>
    <recommendedName>
        <fullName evidence="5">Lipoprotein</fullName>
    </recommendedName>
</protein>
<evidence type="ECO:0000256" key="2">
    <source>
        <dbReference type="SAM" id="SignalP"/>
    </source>
</evidence>
<dbReference type="InterPro" id="IPR045956">
    <property type="entry name" value="DUF6376"/>
</dbReference>
<dbReference type="RefSeq" id="WP_042267014.1">
    <property type="nucleotide sequence ID" value="NZ_CP009287.1"/>
</dbReference>
<accession>A0A089NKK4</accession>
<feature type="coiled-coil region" evidence="1">
    <location>
        <begin position="56"/>
        <end position="83"/>
    </location>
</feature>